<organism evidence="12 13">
    <name type="scientific">candidate division WOR-1 bacterium RIFOXYB2_FULL_36_35</name>
    <dbReference type="NCBI Taxonomy" id="1802578"/>
    <lineage>
        <taxon>Bacteria</taxon>
        <taxon>Bacillati</taxon>
        <taxon>Saganbacteria</taxon>
    </lineage>
</organism>
<keyword evidence="5 10" id="KW-0808">Transferase</keyword>
<comment type="function">
    <text evidence="10">Catalyzes the decarboxylative condensation of pimeloyl-[acyl-carrier protein] and L-alanine to produce 8-amino-7-oxononanoate (AON), [acyl-carrier protein], and carbon dioxide.</text>
</comment>
<evidence type="ECO:0000256" key="8">
    <source>
        <dbReference type="ARBA" id="ARBA00047715"/>
    </source>
</evidence>
<dbReference type="InterPro" id="IPR001917">
    <property type="entry name" value="Aminotrans_II_pyridoxalP_BS"/>
</dbReference>
<evidence type="ECO:0000256" key="7">
    <source>
        <dbReference type="ARBA" id="ARBA00022898"/>
    </source>
</evidence>
<comment type="cofactor">
    <cofactor evidence="1 9 10">
        <name>pyridoxal 5'-phosphate</name>
        <dbReference type="ChEBI" id="CHEBI:597326"/>
    </cofactor>
</comment>
<dbReference type="Proteomes" id="UP000177905">
    <property type="component" value="Unassembled WGS sequence"/>
</dbReference>
<comment type="similarity">
    <text evidence="3 10">Belongs to the class-II pyridoxal-phosphate-dependent aminotransferase family. BioF subfamily.</text>
</comment>
<proteinExistence type="inferred from homology"/>
<dbReference type="GO" id="GO:0030170">
    <property type="term" value="F:pyridoxal phosphate binding"/>
    <property type="evidence" value="ECO:0007669"/>
    <property type="project" value="InterPro"/>
</dbReference>
<dbReference type="NCBIfam" id="TIGR00858">
    <property type="entry name" value="bioF"/>
    <property type="match status" value="1"/>
</dbReference>
<feature type="modified residue" description="N6-(pyridoxal phosphate)lysine" evidence="9">
    <location>
        <position position="237"/>
    </location>
</feature>
<evidence type="ECO:0000313" key="12">
    <source>
        <dbReference type="EMBL" id="OGC15015.1"/>
    </source>
</evidence>
<dbReference type="PANTHER" id="PTHR13693:SF77">
    <property type="entry name" value="8-AMINO-7-OXONONANOATE SYNTHASE"/>
    <property type="match status" value="1"/>
</dbReference>
<keyword evidence="7 9" id="KW-0663">Pyridoxal phosphate</keyword>
<dbReference type="SUPFAM" id="SSF53383">
    <property type="entry name" value="PLP-dependent transferases"/>
    <property type="match status" value="1"/>
</dbReference>
<dbReference type="GO" id="GO:0008710">
    <property type="term" value="F:8-amino-7-oxononanoate synthase activity"/>
    <property type="evidence" value="ECO:0007669"/>
    <property type="project" value="UniProtKB-UniRule"/>
</dbReference>
<evidence type="ECO:0000256" key="10">
    <source>
        <dbReference type="RuleBase" id="RU003693"/>
    </source>
</evidence>
<evidence type="ECO:0000256" key="6">
    <source>
        <dbReference type="ARBA" id="ARBA00022756"/>
    </source>
</evidence>
<sequence>MLEFITQELESLKQSGLYRTLKTIEKTEGAKVWIGGKKLVCFCSNDYLGLSNHPKVKEKTIEIIKRFGVGAGASRLISGNTIIHEELEKKIAKFKKREEAIIFPSGYMANIGVISSLLNEKDTVIIDRLSHASIIDGCKLSKAHLQVYPHKNTHALEKVLIRSDKYKKRLIVTDSVFSMDGDIAPLPEIIKLAKKYNAITMIDEAHATGVLGENGRGVEELFGIEGQIDIVMGTLSKAVGSLGGFVAGSSELINYLRNKTRSFIYSTALPPSICAASIAALYVIEGEPTLREKLWDNIKVFNTSVGSCHGMNPDIQFPIIPIIIGNEEKTMKISRKLFEDGIFVSGIRYPTVAKGKARLRITITASHSKNELKNLENLLKICRR</sequence>
<evidence type="ECO:0000256" key="2">
    <source>
        <dbReference type="ARBA" id="ARBA00004746"/>
    </source>
</evidence>
<comment type="pathway">
    <text evidence="2 10">Cofactor biosynthesis; biotin biosynthesis.</text>
</comment>
<comment type="catalytic activity">
    <reaction evidence="8 10">
        <text>6-carboxyhexanoyl-[ACP] + L-alanine + H(+) = (8S)-8-amino-7-oxononanoate + holo-[ACP] + CO2</text>
        <dbReference type="Rhea" id="RHEA:42288"/>
        <dbReference type="Rhea" id="RHEA-COMP:9685"/>
        <dbReference type="Rhea" id="RHEA-COMP:9955"/>
        <dbReference type="ChEBI" id="CHEBI:15378"/>
        <dbReference type="ChEBI" id="CHEBI:16526"/>
        <dbReference type="ChEBI" id="CHEBI:57972"/>
        <dbReference type="ChEBI" id="CHEBI:64479"/>
        <dbReference type="ChEBI" id="CHEBI:78846"/>
        <dbReference type="ChEBI" id="CHEBI:149468"/>
        <dbReference type="EC" id="2.3.1.47"/>
    </reaction>
</comment>
<dbReference type="UniPathway" id="UPA00078"/>
<dbReference type="InterPro" id="IPR004723">
    <property type="entry name" value="AONS_Archaea/Proteobacteria"/>
</dbReference>
<dbReference type="InterPro" id="IPR015424">
    <property type="entry name" value="PyrdxlP-dep_Trfase"/>
</dbReference>
<dbReference type="InterPro" id="IPR015421">
    <property type="entry name" value="PyrdxlP-dep_Trfase_major"/>
</dbReference>
<dbReference type="EC" id="2.3.1.47" evidence="10"/>
<dbReference type="Pfam" id="PF00155">
    <property type="entry name" value="Aminotran_1_2"/>
    <property type="match status" value="1"/>
</dbReference>
<dbReference type="PANTHER" id="PTHR13693">
    <property type="entry name" value="CLASS II AMINOTRANSFERASE/8-AMINO-7-OXONONANOATE SYNTHASE"/>
    <property type="match status" value="1"/>
</dbReference>
<evidence type="ECO:0000256" key="3">
    <source>
        <dbReference type="ARBA" id="ARBA00010008"/>
    </source>
</evidence>
<comment type="caution">
    <text evidence="12">The sequence shown here is derived from an EMBL/GenBank/DDBJ whole genome shotgun (WGS) entry which is preliminary data.</text>
</comment>
<reference evidence="12 13" key="1">
    <citation type="journal article" date="2016" name="Nat. Commun.">
        <title>Thousands of microbial genomes shed light on interconnected biogeochemical processes in an aquifer system.</title>
        <authorList>
            <person name="Anantharaman K."/>
            <person name="Brown C.T."/>
            <person name="Hug L.A."/>
            <person name="Sharon I."/>
            <person name="Castelle C.J."/>
            <person name="Probst A.J."/>
            <person name="Thomas B.C."/>
            <person name="Singh A."/>
            <person name="Wilkins M.J."/>
            <person name="Karaoz U."/>
            <person name="Brodie E.L."/>
            <person name="Williams K.H."/>
            <person name="Hubbard S.S."/>
            <person name="Banfield J.F."/>
        </authorList>
    </citation>
    <scope>NUCLEOTIDE SEQUENCE [LARGE SCALE GENOMIC DNA]</scope>
</reference>
<evidence type="ECO:0000313" key="13">
    <source>
        <dbReference type="Proteomes" id="UP000177905"/>
    </source>
</evidence>
<gene>
    <name evidence="12" type="ORF">A2290_01670</name>
</gene>
<dbReference type="Gene3D" id="3.40.640.10">
    <property type="entry name" value="Type I PLP-dependent aspartate aminotransferase-like (Major domain)"/>
    <property type="match status" value="1"/>
</dbReference>
<comment type="subunit">
    <text evidence="4 10">Homodimer.</text>
</comment>
<evidence type="ECO:0000259" key="11">
    <source>
        <dbReference type="Pfam" id="PF00155"/>
    </source>
</evidence>
<dbReference type="InterPro" id="IPR015422">
    <property type="entry name" value="PyrdxlP-dep_Trfase_small"/>
</dbReference>
<evidence type="ECO:0000256" key="1">
    <source>
        <dbReference type="ARBA" id="ARBA00001933"/>
    </source>
</evidence>
<keyword evidence="6" id="KW-0093">Biotin biosynthesis</keyword>
<dbReference type="AlphaFoldDB" id="A0A1F4S3L2"/>
<evidence type="ECO:0000256" key="4">
    <source>
        <dbReference type="ARBA" id="ARBA00011738"/>
    </source>
</evidence>
<evidence type="ECO:0000256" key="5">
    <source>
        <dbReference type="ARBA" id="ARBA00022679"/>
    </source>
</evidence>
<dbReference type="GO" id="GO:0009102">
    <property type="term" value="P:biotin biosynthetic process"/>
    <property type="evidence" value="ECO:0007669"/>
    <property type="project" value="UniProtKB-UniRule"/>
</dbReference>
<dbReference type="InterPro" id="IPR050087">
    <property type="entry name" value="AON_synthase_class-II"/>
</dbReference>
<dbReference type="FunFam" id="3.40.640.10:FF:000006">
    <property type="entry name" value="5-aminolevulinate synthase, mitochondrial"/>
    <property type="match status" value="1"/>
</dbReference>
<dbReference type="EMBL" id="MEUA01000027">
    <property type="protein sequence ID" value="OGC15015.1"/>
    <property type="molecule type" value="Genomic_DNA"/>
</dbReference>
<evidence type="ECO:0000256" key="9">
    <source>
        <dbReference type="PIRSR" id="PIRSR604723-51"/>
    </source>
</evidence>
<dbReference type="PROSITE" id="PS00599">
    <property type="entry name" value="AA_TRANSFER_CLASS_2"/>
    <property type="match status" value="1"/>
</dbReference>
<dbReference type="InterPro" id="IPR004839">
    <property type="entry name" value="Aminotransferase_I/II_large"/>
</dbReference>
<name>A0A1F4S3L2_UNCSA</name>
<dbReference type="CDD" id="cd06454">
    <property type="entry name" value="KBL_like"/>
    <property type="match status" value="1"/>
</dbReference>
<feature type="domain" description="Aminotransferase class I/classII large" evidence="11">
    <location>
        <begin position="38"/>
        <end position="375"/>
    </location>
</feature>
<protein>
    <recommendedName>
        <fullName evidence="10">8-amino-7-ketopelargonate synthase</fullName>
        <ecNumber evidence="10">2.3.1.47</ecNumber>
    </recommendedName>
</protein>
<dbReference type="Gene3D" id="3.90.1150.10">
    <property type="entry name" value="Aspartate Aminotransferase, domain 1"/>
    <property type="match status" value="1"/>
</dbReference>
<accession>A0A1F4S3L2</accession>